<dbReference type="InterPro" id="IPR010869">
    <property type="entry name" value="DUF1501"/>
</dbReference>
<accession>A0ABS3JC55</accession>
<dbReference type="EMBL" id="JAFMYW010000001">
    <property type="protein sequence ID" value="MBO0947038.1"/>
    <property type="molecule type" value="Genomic_DNA"/>
</dbReference>
<dbReference type="PANTHER" id="PTHR43737">
    <property type="entry name" value="BLL7424 PROTEIN"/>
    <property type="match status" value="1"/>
</dbReference>
<evidence type="ECO:0000313" key="1">
    <source>
        <dbReference type="EMBL" id="MBO0947038.1"/>
    </source>
</evidence>
<proteinExistence type="predicted"/>
<dbReference type="PANTHER" id="PTHR43737:SF1">
    <property type="entry name" value="DUF1501 DOMAIN-CONTAINING PROTEIN"/>
    <property type="match status" value="1"/>
</dbReference>
<dbReference type="RefSeq" id="WP_207326961.1">
    <property type="nucleotide sequence ID" value="NZ_JAFMYW010000001.1"/>
</dbReference>
<organism evidence="1 2">
    <name type="scientific">Fibrella forsythiae</name>
    <dbReference type="NCBI Taxonomy" id="2817061"/>
    <lineage>
        <taxon>Bacteria</taxon>
        <taxon>Pseudomonadati</taxon>
        <taxon>Bacteroidota</taxon>
        <taxon>Cytophagia</taxon>
        <taxon>Cytophagales</taxon>
        <taxon>Spirosomataceae</taxon>
        <taxon>Fibrella</taxon>
    </lineage>
</organism>
<evidence type="ECO:0000313" key="2">
    <source>
        <dbReference type="Proteomes" id="UP000664628"/>
    </source>
</evidence>
<reference evidence="1 2" key="1">
    <citation type="submission" date="2021-03" db="EMBL/GenBank/DDBJ databases">
        <title>Fibrella sp. HMF5405 genome sequencing and assembly.</title>
        <authorList>
            <person name="Kang H."/>
            <person name="Kim H."/>
            <person name="Bae S."/>
            <person name="Joh K."/>
        </authorList>
    </citation>
    <scope>NUCLEOTIDE SEQUENCE [LARGE SCALE GENOMIC DNA]</scope>
    <source>
        <strain evidence="1 2">HMF5405</strain>
    </source>
</reference>
<comment type="caution">
    <text evidence="1">The sequence shown here is derived from an EMBL/GenBank/DDBJ whole genome shotgun (WGS) entry which is preliminary data.</text>
</comment>
<keyword evidence="2" id="KW-1185">Reference proteome</keyword>
<protein>
    <submittedName>
        <fullName evidence="1">DUF1501 domain-containing protein</fullName>
    </submittedName>
</protein>
<dbReference type="Proteomes" id="UP000664628">
    <property type="component" value="Unassembled WGS sequence"/>
</dbReference>
<gene>
    <name evidence="1" type="ORF">J2I46_00480</name>
</gene>
<sequence length="406" mass="44691">MQRRDFLKRSALTTAGTMLIPHFLKAYELNQMGMAPATGKTLVIVQLSGGNDGLNTVVPYRNDIYYRERPTLAIPRDKVLTLNDEVGFNPALESLKSLYDDGLVTVINNVGYPNPDRSHFRSKDIWQTASDSDKYVATGWLGRYLDASCSGADACQPHRVIEVDDTLSLALKGSHVNGLAMLNPQKLYNQTRGSMVEGLAKAGHADEHDNVSYLYKTLAETVSSASYVYDKSAQSTRPVNTTKGTYPATELGSRLKTVSELIQSGVSTSVYYISISGFDTHINQPNQQERLLRQYADAVKAFMGDLKASNRQNDVLLMTFSEFGRRVKQNASNGTDHGTANNVFLVGGGITPGKVFNEAPNLASLDEGDLKYTVDFRNIYATLLRNWLNADDTAILGQKFDTLGFV</sequence>
<dbReference type="Pfam" id="PF07394">
    <property type="entry name" value="DUF1501"/>
    <property type="match status" value="1"/>
</dbReference>
<name>A0ABS3JC55_9BACT</name>